<organism evidence="1 2">
    <name type="scientific">Solanum commersonii</name>
    <name type="common">Commerson's wild potato</name>
    <name type="synonym">Commerson's nightshade</name>
    <dbReference type="NCBI Taxonomy" id="4109"/>
    <lineage>
        <taxon>Eukaryota</taxon>
        <taxon>Viridiplantae</taxon>
        <taxon>Streptophyta</taxon>
        <taxon>Embryophyta</taxon>
        <taxon>Tracheophyta</taxon>
        <taxon>Spermatophyta</taxon>
        <taxon>Magnoliopsida</taxon>
        <taxon>eudicotyledons</taxon>
        <taxon>Gunneridae</taxon>
        <taxon>Pentapetalae</taxon>
        <taxon>asterids</taxon>
        <taxon>lamiids</taxon>
        <taxon>Solanales</taxon>
        <taxon>Solanaceae</taxon>
        <taxon>Solanoideae</taxon>
        <taxon>Solaneae</taxon>
        <taxon>Solanum</taxon>
    </lineage>
</organism>
<evidence type="ECO:0000313" key="2">
    <source>
        <dbReference type="Proteomes" id="UP000824120"/>
    </source>
</evidence>
<protein>
    <submittedName>
        <fullName evidence="1">Uncharacterized protein</fullName>
    </submittedName>
</protein>
<accession>A0A9J5Z0M1</accession>
<reference evidence="1 2" key="1">
    <citation type="submission" date="2020-09" db="EMBL/GenBank/DDBJ databases">
        <title>De no assembly of potato wild relative species, Solanum commersonii.</title>
        <authorList>
            <person name="Cho K."/>
        </authorList>
    </citation>
    <scope>NUCLEOTIDE SEQUENCE [LARGE SCALE GENOMIC DNA]</scope>
    <source>
        <strain evidence="1">LZ3.2</strain>
        <tissue evidence="1">Leaf</tissue>
    </source>
</reference>
<gene>
    <name evidence="1" type="ORF">H5410_027193</name>
</gene>
<dbReference type="Proteomes" id="UP000824120">
    <property type="component" value="Chromosome 5"/>
</dbReference>
<sequence>MMRRSTVSSKVMDWICFLIREASTDQKKSIRRWKFADRKEEYSCTRKHNEYGRYISYNHYLQMLGEDQQPIPQTLDKRVKQSYVNLCDSVQESLNLRDFCIEEHVGKVQMTAGKGDSNKSCESHMPSLMKSSELGLEKAHGREMMVNQSEELVENPLQIAEDTITQVLRRDNMQEDKFEENLNKGGNLADQNKGEGERDNSVWVQQNLVKLSKLLGVDFQGHEEEALELLLQVDSSRHARKMEIDSVCRKGRGLNNRDKRSIVQSMVVDWKANIICLQETKLEGDISDNVKQIWGGRWIKFAQLEASGTQGGIIML</sequence>
<evidence type="ECO:0000313" key="1">
    <source>
        <dbReference type="EMBL" id="KAG5605701.1"/>
    </source>
</evidence>
<proteinExistence type="predicted"/>
<comment type="caution">
    <text evidence="1">The sequence shown here is derived from an EMBL/GenBank/DDBJ whole genome shotgun (WGS) entry which is preliminary data.</text>
</comment>
<name>A0A9J5Z0M1_SOLCO</name>
<dbReference type="EMBL" id="JACXVP010000005">
    <property type="protein sequence ID" value="KAG5605701.1"/>
    <property type="molecule type" value="Genomic_DNA"/>
</dbReference>
<keyword evidence="2" id="KW-1185">Reference proteome</keyword>
<dbReference type="OrthoDB" id="498125at2759"/>
<dbReference type="AlphaFoldDB" id="A0A9J5Z0M1"/>